<feature type="transmembrane region" description="Helical" evidence="1">
    <location>
        <begin position="12"/>
        <end position="36"/>
    </location>
</feature>
<feature type="transmembrane region" description="Helical" evidence="1">
    <location>
        <begin position="72"/>
        <end position="95"/>
    </location>
</feature>
<dbReference type="Proteomes" id="UP000315343">
    <property type="component" value="Unassembled WGS sequence"/>
</dbReference>
<reference evidence="2 3" key="1">
    <citation type="submission" date="2019-07" db="EMBL/GenBank/DDBJ databases">
        <title>Genomic Encyclopedia of Type Strains, Phase I: the one thousand microbial genomes (KMG-I) project.</title>
        <authorList>
            <person name="Kyrpides N."/>
        </authorList>
    </citation>
    <scope>NUCLEOTIDE SEQUENCE [LARGE SCALE GENOMIC DNA]</scope>
    <source>
        <strain evidence="2 3">DSM 13558</strain>
    </source>
</reference>
<evidence type="ECO:0000313" key="3">
    <source>
        <dbReference type="Proteomes" id="UP000315343"/>
    </source>
</evidence>
<keyword evidence="1" id="KW-0812">Transmembrane</keyword>
<gene>
    <name evidence="2" type="ORF">LY60_01395</name>
</gene>
<dbReference type="AlphaFoldDB" id="A0A562JEP6"/>
<accession>A0A562JEP6</accession>
<dbReference type="RefSeq" id="WP_145081734.1">
    <property type="nucleotide sequence ID" value="NZ_DAMBUX010000031.1"/>
</dbReference>
<name>A0A562JEP6_9FIRM</name>
<keyword evidence="3" id="KW-1185">Reference proteome</keyword>
<organism evidence="2 3">
    <name type="scientific">Sedimentibacter saalensis</name>
    <dbReference type="NCBI Taxonomy" id="130788"/>
    <lineage>
        <taxon>Bacteria</taxon>
        <taxon>Bacillati</taxon>
        <taxon>Bacillota</taxon>
        <taxon>Tissierellia</taxon>
        <taxon>Sedimentibacter</taxon>
    </lineage>
</organism>
<comment type="caution">
    <text evidence="2">The sequence shown here is derived from an EMBL/GenBank/DDBJ whole genome shotgun (WGS) entry which is preliminary data.</text>
</comment>
<protein>
    <submittedName>
        <fullName evidence="2">Uncharacterized protein</fullName>
    </submittedName>
</protein>
<dbReference type="OrthoDB" id="9985813at2"/>
<evidence type="ECO:0000313" key="2">
    <source>
        <dbReference type="EMBL" id="TWH81641.1"/>
    </source>
</evidence>
<dbReference type="EMBL" id="VLKH01000003">
    <property type="protein sequence ID" value="TWH81641.1"/>
    <property type="molecule type" value="Genomic_DNA"/>
</dbReference>
<evidence type="ECO:0000256" key="1">
    <source>
        <dbReference type="SAM" id="Phobius"/>
    </source>
</evidence>
<keyword evidence="1" id="KW-0472">Membrane</keyword>
<feature type="transmembrane region" description="Helical" evidence="1">
    <location>
        <begin position="107"/>
        <end position="126"/>
    </location>
</feature>
<keyword evidence="1" id="KW-1133">Transmembrane helix</keyword>
<proteinExistence type="predicted"/>
<sequence length="139" mass="16217">MGRWAGLGFSRASVLKTIIVFIIAIIIMSYLFRYLVKSNKIKPSKLSKLFYMDDEQYVKYWEKERRKGKIKFVLYMDVLISITIWGTAIVVIAATDGDFSKLKSTLPIFYGYLIGSTIGQPLRWNINEKRYKELTKNIE</sequence>